<keyword evidence="2" id="KW-1185">Reference proteome</keyword>
<sequence>MKLLQPTIDFEEADVSDSGYESTPESVTQELNAVFNDCHKREASYQSVAFSASNENFFENRTAKLKKVKYTQEVLELPRKYMKLLQAKYHERVVVSGEPWLFNDRTRSVFISDILTTCAVAAKEGDKTKADLSLNFEERVNDTDVKASCTADYTISLGASKVIVVEAKKCDMDLALRQNFAAMEVARVLDDKTNKNKENGDWNGSRTSQKFATMHLVCRPPEMLDHDPLDFPFDMTPIAHCVYSMLKRL</sequence>
<evidence type="ECO:0000313" key="2">
    <source>
        <dbReference type="Proteomes" id="UP001632037"/>
    </source>
</evidence>
<dbReference type="AlphaFoldDB" id="A0ABD3ESS9"/>
<gene>
    <name evidence="1" type="ORF">V7S43_017730</name>
</gene>
<dbReference type="Proteomes" id="UP001632037">
    <property type="component" value="Unassembled WGS sequence"/>
</dbReference>
<name>A0ABD3ESS9_9STRA</name>
<proteinExistence type="predicted"/>
<comment type="caution">
    <text evidence="1">The sequence shown here is derived from an EMBL/GenBank/DDBJ whole genome shotgun (WGS) entry which is preliminary data.</text>
</comment>
<protein>
    <submittedName>
        <fullName evidence="1">Uncharacterized protein</fullName>
    </submittedName>
</protein>
<reference evidence="1 2" key="1">
    <citation type="submission" date="2024-09" db="EMBL/GenBank/DDBJ databases">
        <title>Genome sequencing and assembly of Phytophthora oleae, isolate VK10A, causative agent of rot of olive drupes.</title>
        <authorList>
            <person name="Conti Taguali S."/>
            <person name="Riolo M."/>
            <person name="La Spada F."/>
            <person name="Cacciola S.O."/>
            <person name="Dionisio G."/>
        </authorList>
    </citation>
    <scope>NUCLEOTIDE SEQUENCE [LARGE SCALE GENOMIC DNA]</scope>
    <source>
        <strain evidence="1 2">VK10A</strain>
    </source>
</reference>
<organism evidence="1 2">
    <name type="scientific">Phytophthora oleae</name>
    <dbReference type="NCBI Taxonomy" id="2107226"/>
    <lineage>
        <taxon>Eukaryota</taxon>
        <taxon>Sar</taxon>
        <taxon>Stramenopiles</taxon>
        <taxon>Oomycota</taxon>
        <taxon>Peronosporomycetes</taxon>
        <taxon>Peronosporales</taxon>
        <taxon>Peronosporaceae</taxon>
        <taxon>Phytophthora</taxon>
    </lineage>
</organism>
<accession>A0ABD3ESS9</accession>
<dbReference type="EMBL" id="JBIMZQ010000065">
    <property type="protein sequence ID" value="KAL3657411.1"/>
    <property type="molecule type" value="Genomic_DNA"/>
</dbReference>
<evidence type="ECO:0000313" key="1">
    <source>
        <dbReference type="EMBL" id="KAL3657411.1"/>
    </source>
</evidence>